<dbReference type="RefSeq" id="WP_281835916.1">
    <property type="nucleotide sequence ID" value="NZ_BSDY01000009.1"/>
</dbReference>
<dbReference type="AlphaFoldDB" id="A0A9W6GM22"/>
<gene>
    <name evidence="1" type="ORF">PM10SUCC1_21490</name>
</gene>
<protein>
    <submittedName>
        <fullName evidence="1">Uncharacterized protein</fullName>
    </submittedName>
</protein>
<sequence>MIDYNKKKGKQLQEEIRELTVLVRTDIENADISKREILDRISFHEEKYEGFKVLLLDPSICPDLIHYKDEILKLKDQLRKSI</sequence>
<evidence type="ECO:0000313" key="1">
    <source>
        <dbReference type="EMBL" id="GLI56635.1"/>
    </source>
</evidence>
<accession>A0A9W6GM22</accession>
<dbReference type="Proteomes" id="UP001144471">
    <property type="component" value="Unassembled WGS sequence"/>
</dbReference>
<proteinExistence type="predicted"/>
<evidence type="ECO:0000313" key="2">
    <source>
        <dbReference type="Proteomes" id="UP001144471"/>
    </source>
</evidence>
<dbReference type="EMBL" id="BSDY01000009">
    <property type="protein sequence ID" value="GLI56635.1"/>
    <property type="molecule type" value="Genomic_DNA"/>
</dbReference>
<reference evidence="1" key="1">
    <citation type="submission" date="2022-12" db="EMBL/GenBank/DDBJ databases">
        <title>Reference genome sequencing for broad-spectrum identification of bacterial and archaeal isolates by mass spectrometry.</title>
        <authorList>
            <person name="Sekiguchi Y."/>
            <person name="Tourlousse D.M."/>
        </authorList>
    </citation>
    <scope>NUCLEOTIDE SEQUENCE</scope>
    <source>
        <strain evidence="1">10succ1</strain>
    </source>
</reference>
<name>A0A9W6GM22_9FUSO</name>
<keyword evidence="2" id="KW-1185">Reference proteome</keyword>
<organism evidence="1 2">
    <name type="scientific">Propionigenium maris DSM 9537</name>
    <dbReference type="NCBI Taxonomy" id="1123000"/>
    <lineage>
        <taxon>Bacteria</taxon>
        <taxon>Fusobacteriati</taxon>
        <taxon>Fusobacteriota</taxon>
        <taxon>Fusobacteriia</taxon>
        <taxon>Fusobacteriales</taxon>
        <taxon>Fusobacteriaceae</taxon>
        <taxon>Propionigenium</taxon>
    </lineage>
</organism>
<comment type="caution">
    <text evidence="1">The sequence shown here is derived from an EMBL/GenBank/DDBJ whole genome shotgun (WGS) entry which is preliminary data.</text>
</comment>